<keyword evidence="3" id="KW-1185">Reference proteome</keyword>
<feature type="compositionally biased region" description="Low complexity" evidence="1">
    <location>
        <begin position="87"/>
        <end position="96"/>
    </location>
</feature>
<evidence type="ECO:0000313" key="3">
    <source>
        <dbReference type="Proteomes" id="UP000054270"/>
    </source>
</evidence>
<evidence type="ECO:0000313" key="2">
    <source>
        <dbReference type="EMBL" id="KJA19012.1"/>
    </source>
</evidence>
<gene>
    <name evidence="2" type="ORF">HYPSUDRAFT_909170</name>
</gene>
<dbReference type="AlphaFoldDB" id="A0A0D2KWK2"/>
<sequence length="146" mass="15435">MRASPLGGTGRRCRRRLAGCCGGCATLPVIDIREMHRRDAVPSRTALQFAPHPEPAAASPPPSRTITYASPSIPHPPSSRAYVRFPSSQRHSSAGARAHRRGMTPPDAAYSAEHGKKRRGGVCAAAPLLMSTFQGVENPCVGGGQK</sequence>
<protein>
    <submittedName>
        <fullName evidence="2">Uncharacterized protein</fullName>
    </submittedName>
</protein>
<feature type="compositionally biased region" description="Pro residues" evidence="1">
    <location>
        <begin position="52"/>
        <end position="63"/>
    </location>
</feature>
<feature type="region of interest" description="Disordered" evidence="1">
    <location>
        <begin position="40"/>
        <end position="117"/>
    </location>
</feature>
<proteinExistence type="predicted"/>
<accession>A0A0D2KWK2</accession>
<evidence type="ECO:0000256" key="1">
    <source>
        <dbReference type="SAM" id="MobiDB-lite"/>
    </source>
</evidence>
<organism evidence="2 3">
    <name type="scientific">Hypholoma sublateritium (strain FD-334 SS-4)</name>
    <dbReference type="NCBI Taxonomy" id="945553"/>
    <lineage>
        <taxon>Eukaryota</taxon>
        <taxon>Fungi</taxon>
        <taxon>Dikarya</taxon>
        <taxon>Basidiomycota</taxon>
        <taxon>Agaricomycotina</taxon>
        <taxon>Agaricomycetes</taxon>
        <taxon>Agaricomycetidae</taxon>
        <taxon>Agaricales</taxon>
        <taxon>Agaricineae</taxon>
        <taxon>Strophariaceae</taxon>
        <taxon>Hypholoma</taxon>
    </lineage>
</organism>
<dbReference type="Proteomes" id="UP000054270">
    <property type="component" value="Unassembled WGS sequence"/>
</dbReference>
<name>A0A0D2KWK2_HYPSF</name>
<reference evidence="3" key="1">
    <citation type="submission" date="2014-04" db="EMBL/GenBank/DDBJ databases">
        <title>Evolutionary Origins and Diversification of the Mycorrhizal Mutualists.</title>
        <authorList>
            <consortium name="DOE Joint Genome Institute"/>
            <consortium name="Mycorrhizal Genomics Consortium"/>
            <person name="Kohler A."/>
            <person name="Kuo A."/>
            <person name="Nagy L.G."/>
            <person name="Floudas D."/>
            <person name="Copeland A."/>
            <person name="Barry K.W."/>
            <person name="Cichocki N."/>
            <person name="Veneault-Fourrey C."/>
            <person name="LaButti K."/>
            <person name="Lindquist E.A."/>
            <person name="Lipzen A."/>
            <person name="Lundell T."/>
            <person name="Morin E."/>
            <person name="Murat C."/>
            <person name="Riley R."/>
            <person name="Ohm R."/>
            <person name="Sun H."/>
            <person name="Tunlid A."/>
            <person name="Henrissat B."/>
            <person name="Grigoriev I.V."/>
            <person name="Hibbett D.S."/>
            <person name="Martin F."/>
        </authorList>
    </citation>
    <scope>NUCLEOTIDE SEQUENCE [LARGE SCALE GENOMIC DNA]</scope>
    <source>
        <strain evidence="3">FD-334 SS-4</strain>
    </source>
</reference>
<dbReference type="EMBL" id="KN817582">
    <property type="protein sequence ID" value="KJA19012.1"/>
    <property type="molecule type" value="Genomic_DNA"/>
</dbReference>